<keyword evidence="2" id="KW-1185">Reference proteome</keyword>
<name>A0AAJ7PA00_9ACAR</name>
<dbReference type="RefSeq" id="XP_018495402.1">
    <property type="nucleotide sequence ID" value="XM_018639886.1"/>
</dbReference>
<accession>A0AAJ7PA00</accession>
<dbReference type="AlphaFoldDB" id="A0AAJ7PA00"/>
<sequence length="340" mass="38969">MNVSEIQSAKDKPMFIVNDYLLEVDKKADSKFYCRCIRQRQGTGSRCMQAEWQSQPEYRDLITRDACSETKRAVLAQPEKSLREAYSGVLAVSVNTLRDAHDDEEIGAAIPGFNSVRSILQRERAKVRPLLPQSREEINLDDQWTKTSTGANFLLFDDGSINRILGFSTNDLIISLCEASTVFMDGTFRVVPTIFSQLYTIHGFFRVQMAPFAYFLLPDKSKETYMRMFELLKNYAISIGRNFEPTTFRLHCEISTLRAIRESFPNSEVKGCLFHFNQCLWRKVLESGLVTFYKESEVKRFIRSTAALALVPRNRIEDAWLDINADSPSSEHPAHAKLED</sequence>
<proteinExistence type="predicted"/>
<evidence type="ECO:0000313" key="3">
    <source>
        <dbReference type="RefSeq" id="XP_018495402.1"/>
    </source>
</evidence>
<reference evidence="3" key="1">
    <citation type="submission" date="2025-08" db="UniProtKB">
        <authorList>
            <consortium name="RefSeq"/>
        </authorList>
    </citation>
    <scope>IDENTIFICATION</scope>
</reference>
<dbReference type="InterPro" id="IPR018289">
    <property type="entry name" value="MULE_transposase_dom"/>
</dbReference>
<protein>
    <submittedName>
        <fullName evidence="3">Uncharacterized protein LOC108864374</fullName>
    </submittedName>
</protein>
<organism evidence="2 3">
    <name type="scientific">Galendromus occidentalis</name>
    <name type="common">western predatory mite</name>
    <dbReference type="NCBI Taxonomy" id="34638"/>
    <lineage>
        <taxon>Eukaryota</taxon>
        <taxon>Metazoa</taxon>
        <taxon>Ecdysozoa</taxon>
        <taxon>Arthropoda</taxon>
        <taxon>Chelicerata</taxon>
        <taxon>Arachnida</taxon>
        <taxon>Acari</taxon>
        <taxon>Parasitiformes</taxon>
        <taxon>Mesostigmata</taxon>
        <taxon>Gamasina</taxon>
        <taxon>Phytoseioidea</taxon>
        <taxon>Phytoseiidae</taxon>
        <taxon>Typhlodrominae</taxon>
        <taxon>Galendromus</taxon>
    </lineage>
</organism>
<gene>
    <name evidence="3" type="primary">LOC108864374</name>
</gene>
<dbReference type="Pfam" id="PF10551">
    <property type="entry name" value="MULE"/>
    <property type="match status" value="1"/>
</dbReference>
<feature type="domain" description="MULE transposase" evidence="1">
    <location>
        <begin position="182"/>
        <end position="278"/>
    </location>
</feature>
<evidence type="ECO:0000259" key="1">
    <source>
        <dbReference type="Pfam" id="PF10551"/>
    </source>
</evidence>
<evidence type="ECO:0000313" key="2">
    <source>
        <dbReference type="Proteomes" id="UP000694867"/>
    </source>
</evidence>
<dbReference type="KEGG" id="goe:108864374"/>
<dbReference type="Proteomes" id="UP000694867">
    <property type="component" value="Unplaced"/>
</dbReference>
<dbReference type="GeneID" id="108864374"/>